<evidence type="ECO:0000256" key="8">
    <source>
        <dbReference type="ARBA" id="ARBA00023242"/>
    </source>
</evidence>
<dbReference type="GO" id="GO:0008270">
    <property type="term" value="F:zinc ion binding"/>
    <property type="evidence" value="ECO:0007669"/>
    <property type="project" value="UniProtKB-KW"/>
</dbReference>
<evidence type="ECO:0000256" key="4">
    <source>
        <dbReference type="ARBA" id="ARBA00022517"/>
    </source>
</evidence>
<evidence type="ECO:0000256" key="2">
    <source>
        <dbReference type="ARBA" id="ARBA00004496"/>
    </source>
</evidence>
<dbReference type="GO" id="GO:0005737">
    <property type="term" value="C:cytoplasm"/>
    <property type="evidence" value="ECO:0007669"/>
    <property type="project" value="UniProtKB-SubCell"/>
</dbReference>
<evidence type="ECO:0000256" key="14">
    <source>
        <dbReference type="SAM" id="MobiDB-lite"/>
    </source>
</evidence>
<evidence type="ECO:0000256" key="5">
    <source>
        <dbReference type="ARBA" id="ARBA00022723"/>
    </source>
</evidence>
<evidence type="ECO:0000256" key="11">
    <source>
        <dbReference type="ARBA" id="ARBA00065398"/>
    </source>
</evidence>
<dbReference type="PROSITE" id="PS50157">
    <property type="entry name" value="ZINC_FINGER_C2H2_2"/>
    <property type="match status" value="1"/>
</dbReference>
<evidence type="ECO:0000256" key="12">
    <source>
        <dbReference type="ARBA" id="ARBA00068297"/>
    </source>
</evidence>
<dbReference type="InterPro" id="IPR022755">
    <property type="entry name" value="Znf_C2H2_jaz"/>
</dbReference>
<evidence type="ECO:0000313" key="17">
    <source>
        <dbReference type="Proteomes" id="UP001153712"/>
    </source>
</evidence>
<comment type="subunit">
    <text evidence="11">Associates with pre-60S ribosomal particles; released from the pre-60S particle very early in the cytoplasm.</text>
</comment>
<dbReference type="SMART" id="SM00451">
    <property type="entry name" value="ZnF_U1"/>
    <property type="match status" value="1"/>
</dbReference>
<evidence type="ECO:0000256" key="1">
    <source>
        <dbReference type="ARBA" id="ARBA00004123"/>
    </source>
</evidence>
<dbReference type="PROSITE" id="PS00028">
    <property type="entry name" value="ZINC_FINGER_C2H2_1"/>
    <property type="match status" value="1"/>
</dbReference>
<dbReference type="InterPro" id="IPR013087">
    <property type="entry name" value="Znf_C2H2_type"/>
</dbReference>
<keyword evidence="5" id="KW-0479">Metal-binding</keyword>
<accession>A0A9N9TLC8</accession>
<dbReference type="FunFam" id="3.30.160.60:FF:000299">
    <property type="entry name" value="Zinc finger protein 593"/>
    <property type="match status" value="1"/>
</dbReference>
<dbReference type="GO" id="GO:0003676">
    <property type="term" value="F:nucleic acid binding"/>
    <property type="evidence" value="ECO:0007669"/>
    <property type="project" value="InterPro"/>
</dbReference>
<keyword evidence="3" id="KW-0963">Cytoplasm</keyword>
<keyword evidence="6 13" id="KW-0863">Zinc-finger</keyword>
<dbReference type="PANTHER" id="PTHR46095">
    <property type="entry name" value="ZINC FINGER PROTEIN 593"/>
    <property type="match status" value="1"/>
</dbReference>
<feature type="domain" description="C2H2-type" evidence="15">
    <location>
        <begin position="58"/>
        <end position="87"/>
    </location>
</feature>
<dbReference type="OrthoDB" id="24683at2759"/>
<protein>
    <recommendedName>
        <fullName evidence="12">Zinc finger protein 593 homolog</fullName>
    </recommendedName>
</protein>
<dbReference type="InterPro" id="IPR051879">
    <property type="entry name" value="C2H2-ZF_Maturation_Protein"/>
</dbReference>
<dbReference type="PANTHER" id="PTHR46095:SF1">
    <property type="entry name" value="ZINC FINGER PROTEIN 593"/>
    <property type="match status" value="1"/>
</dbReference>
<dbReference type="GO" id="GO:0043021">
    <property type="term" value="F:ribonucleoprotein complex binding"/>
    <property type="evidence" value="ECO:0007669"/>
    <property type="project" value="UniProtKB-ARBA"/>
</dbReference>
<name>A0A9N9TLC8_PHYSR</name>
<dbReference type="Gene3D" id="3.30.160.60">
    <property type="entry name" value="Classic Zinc Finger"/>
    <property type="match status" value="1"/>
</dbReference>
<keyword evidence="7" id="KW-0862">Zinc</keyword>
<organism evidence="16 17">
    <name type="scientific">Phyllotreta striolata</name>
    <name type="common">Striped flea beetle</name>
    <name type="synonym">Crioceris striolata</name>
    <dbReference type="NCBI Taxonomy" id="444603"/>
    <lineage>
        <taxon>Eukaryota</taxon>
        <taxon>Metazoa</taxon>
        <taxon>Ecdysozoa</taxon>
        <taxon>Arthropoda</taxon>
        <taxon>Hexapoda</taxon>
        <taxon>Insecta</taxon>
        <taxon>Pterygota</taxon>
        <taxon>Neoptera</taxon>
        <taxon>Endopterygota</taxon>
        <taxon>Coleoptera</taxon>
        <taxon>Polyphaga</taxon>
        <taxon>Cucujiformia</taxon>
        <taxon>Chrysomeloidea</taxon>
        <taxon>Chrysomelidae</taxon>
        <taxon>Galerucinae</taxon>
        <taxon>Alticini</taxon>
        <taxon>Phyllotreta</taxon>
    </lineage>
</organism>
<comment type="function">
    <text evidence="10">Involved in pre-60S ribosomal particles maturation by promoting the nuclear export of the 60S ribosome.</text>
</comment>
<dbReference type="Pfam" id="PF12171">
    <property type="entry name" value="zf-C2H2_jaz"/>
    <property type="match status" value="1"/>
</dbReference>
<evidence type="ECO:0000256" key="7">
    <source>
        <dbReference type="ARBA" id="ARBA00022833"/>
    </source>
</evidence>
<evidence type="ECO:0000256" key="13">
    <source>
        <dbReference type="PROSITE-ProRule" id="PRU00042"/>
    </source>
</evidence>
<dbReference type="EMBL" id="OU900097">
    <property type="protein sequence ID" value="CAG9860936.1"/>
    <property type="molecule type" value="Genomic_DNA"/>
</dbReference>
<evidence type="ECO:0000256" key="6">
    <source>
        <dbReference type="ARBA" id="ARBA00022771"/>
    </source>
</evidence>
<dbReference type="GO" id="GO:0042254">
    <property type="term" value="P:ribosome biogenesis"/>
    <property type="evidence" value="ECO:0007669"/>
    <property type="project" value="UniProtKB-KW"/>
</dbReference>
<proteinExistence type="inferred from homology"/>
<dbReference type="InterPro" id="IPR003604">
    <property type="entry name" value="Matrin/U1-like-C_Znf_C2H2"/>
</dbReference>
<feature type="region of interest" description="Disordered" evidence="14">
    <location>
        <begin position="98"/>
        <end position="143"/>
    </location>
</feature>
<dbReference type="Proteomes" id="UP001153712">
    <property type="component" value="Chromosome 4"/>
</dbReference>
<dbReference type="SUPFAM" id="SSF57667">
    <property type="entry name" value="beta-beta-alpha zinc fingers"/>
    <property type="match status" value="1"/>
</dbReference>
<evidence type="ECO:0000313" key="16">
    <source>
        <dbReference type="EMBL" id="CAG9860936.1"/>
    </source>
</evidence>
<evidence type="ECO:0000256" key="10">
    <source>
        <dbReference type="ARBA" id="ARBA00057732"/>
    </source>
</evidence>
<keyword evidence="17" id="KW-1185">Reference proteome</keyword>
<dbReference type="AlphaFoldDB" id="A0A9N9TLC8"/>
<comment type="similarity">
    <text evidence="9">Belongs to the ZNF593/BUD20 C2H2-type zinc-finger protein family.</text>
</comment>
<evidence type="ECO:0000256" key="9">
    <source>
        <dbReference type="ARBA" id="ARBA00038064"/>
    </source>
</evidence>
<gene>
    <name evidence="16" type="ORF">PHYEVI_LOCUS7284</name>
</gene>
<evidence type="ECO:0000256" key="3">
    <source>
        <dbReference type="ARBA" id="ARBA00022490"/>
    </source>
</evidence>
<dbReference type="GO" id="GO:0005634">
    <property type="term" value="C:nucleus"/>
    <property type="evidence" value="ECO:0007669"/>
    <property type="project" value="UniProtKB-SubCell"/>
</dbReference>
<dbReference type="InterPro" id="IPR036236">
    <property type="entry name" value="Znf_C2H2_sf"/>
</dbReference>
<evidence type="ECO:0000259" key="15">
    <source>
        <dbReference type="PROSITE" id="PS50157"/>
    </source>
</evidence>
<reference evidence="16" key="1">
    <citation type="submission" date="2022-01" db="EMBL/GenBank/DDBJ databases">
        <authorList>
            <person name="King R."/>
        </authorList>
    </citation>
    <scope>NUCLEOTIDE SEQUENCE</scope>
</reference>
<keyword evidence="8" id="KW-0539">Nucleus</keyword>
<comment type="subcellular location">
    <subcellularLocation>
        <location evidence="2">Cytoplasm</location>
    </subcellularLocation>
    <subcellularLocation>
        <location evidence="1">Nucleus</location>
    </subcellularLocation>
</comment>
<sequence length="143" mass="16825">MVYKRKKYHYGDTHLKKKWRTKRRTKDLDEIDEDLKPENCQKLLNQPVDFDKPGSGQHYCIHCARHFISDSALQDHFRTKVHKRRLKALEIEPYTVEDSERAAGLGSWKAPVKRKIETQGKSSESDPESSNKRMRIDEDDGEL</sequence>
<keyword evidence="4" id="KW-0690">Ribosome biogenesis</keyword>